<proteinExistence type="inferred from homology"/>
<dbReference type="OrthoDB" id="9977471at2759"/>
<reference evidence="6 7" key="1">
    <citation type="submission" date="2020-04" db="EMBL/GenBank/DDBJ databases">
        <authorList>
            <person name="Alioto T."/>
            <person name="Alioto T."/>
            <person name="Gomez Garrido J."/>
        </authorList>
    </citation>
    <scope>NUCLEOTIDE SEQUENCE [LARGE SCALE GENOMIC DNA]</scope>
</reference>
<accession>A0A8S1D172</accession>
<evidence type="ECO:0000256" key="3">
    <source>
        <dbReference type="ARBA" id="ARBA00022525"/>
    </source>
</evidence>
<comment type="similarity">
    <text evidence="2">Belongs to the major royal jelly protein family.</text>
</comment>
<dbReference type="SUPFAM" id="SSF101898">
    <property type="entry name" value="NHL repeat"/>
    <property type="match status" value="1"/>
</dbReference>
<feature type="region of interest" description="Disordered" evidence="4">
    <location>
        <begin position="370"/>
        <end position="409"/>
    </location>
</feature>
<keyword evidence="5" id="KW-1133">Transmembrane helix</keyword>
<dbReference type="Proteomes" id="UP000494165">
    <property type="component" value="Unassembled WGS sequence"/>
</dbReference>
<feature type="compositionally biased region" description="Polar residues" evidence="4">
    <location>
        <begin position="370"/>
        <end position="395"/>
    </location>
</feature>
<name>A0A8S1D172_9INSE</name>
<organism evidence="6 7">
    <name type="scientific">Cloeon dipterum</name>
    <dbReference type="NCBI Taxonomy" id="197152"/>
    <lineage>
        <taxon>Eukaryota</taxon>
        <taxon>Metazoa</taxon>
        <taxon>Ecdysozoa</taxon>
        <taxon>Arthropoda</taxon>
        <taxon>Hexapoda</taxon>
        <taxon>Insecta</taxon>
        <taxon>Pterygota</taxon>
        <taxon>Palaeoptera</taxon>
        <taxon>Ephemeroptera</taxon>
        <taxon>Pisciforma</taxon>
        <taxon>Baetidae</taxon>
        <taxon>Cloeon</taxon>
    </lineage>
</organism>
<keyword evidence="5" id="KW-0472">Membrane</keyword>
<dbReference type="InterPro" id="IPR017996">
    <property type="entry name" value="MRJP/yellow-related"/>
</dbReference>
<dbReference type="GO" id="GO:0005576">
    <property type="term" value="C:extracellular region"/>
    <property type="evidence" value="ECO:0007669"/>
    <property type="project" value="UniProtKB-SubCell"/>
</dbReference>
<evidence type="ECO:0000313" key="7">
    <source>
        <dbReference type="Proteomes" id="UP000494165"/>
    </source>
</evidence>
<comment type="caution">
    <text evidence="6">The sequence shown here is derived from an EMBL/GenBank/DDBJ whole genome shotgun (WGS) entry which is preliminary data.</text>
</comment>
<gene>
    <name evidence="6" type="ORF">CLODIP_2_CD12361</name>
</gene>
<dbReference type="AlphaFoldDB" id="A0A8S1D172"/>
<dbReference type="InterPro" id="IPR011042">
    <property type="entry name" value="6-blade_b-propeller_TolB-like"/>
</dbReference>
<dbReference type="EMBL" id="CADEPI010000140">
    <property type="protein sequence ID" value="CAB3377160.1"/>
    <property type="molecule type" value="Genomic_DNA"/>
</dbReference>
<keyword evidence="3" id="KW-0964">Secreted</keyword>
<evidence type="ECO:0000256" key="2">
    <source>
        <dbReference type="ARBA" id="ARBA00009127"/>
    </source>
</evidence>
<evidence type="ECO:0000313" key="6">
    <source>
        <dbReference type="EMBL" id="CAB3377160.1"/>
    </source>
</evidence>
<keyword evidence="7" id="KW-1185">Reference proteome</keyword>
<feature type="region of interest" description="Disordered" evidence="4">
    <location>
        <begin position="315"/>
        <end position="354"/>
    </location>
</feature>
<dbReference type="PANTHER" id="PTHR10009:SF18">
    <property type="entry name" value="PROTEIN YELLOW-LIKE PROTEIN"/>
    <property type="match status" value="1"/>
</dbReference>
<evidence type="ECO:0000256" key="1">
    <source>
        <dbReference type="ARBA" id="ARBA00004613"/>
    </source>
</evidence>
<dbReference type="PANTHER" id="PTHR10009">
    <property type="entry name" value="PROTEIN YELLOW-RELATED"/>
    <property type="match status" value="1"/>
</dbReference>
<dbReference type="Pfam" id="PF03022">
    <property type="entry name" value="MRJP"/>
    <property type="match status" value="2"/>
</dbReference>
<protein>
    <recommendedName>
        <fullName evidence="8">Bee-milk protein</fullName>
    </recommendedName>
</protein>
<evidence type="ECO:0008006" key="8">
    <source>
        <dbReference type="Google" id="ProtNLM"/>
    </source>
</evidence>
<evidence type="ECO:0000256" key="5">
    <source>
        <dbReference type="SAM" id="Phobius"/>
    </source>
</evidence>
<comment type="subcellular location">
    <subcellularLocation>
        <location evidence="1">Secreted</location>
    </subcellularLocation>
</comment>
<evidence type="ECO:0000256" key="4">
    <source>
        <dbReference type="SAM" id="MobiDB-lite"/>
    </source>
</evidence>
<feature type="transmembrane region" description="Helical" evidence="5">
    <location>
        <begin position="419"/>
        <end position="440"/>
    </location>
</feature>
<keyword evidence="5" id="KW-0812">Transmembrane</keyword>
<dbReference type="Gene3D" id="2.120.10.30">
    <property type="entry name" value="TolB, C-terminal domain"/>
    <property type="match status" value="1"/>
</dbReference>
<sequence>MDYEWPSEANRTQALEAGIFKPEKITPLFMTVYGTRIFLSLDKFGSYNKSIPVSLVSLPTSSASSASPKLTPFPSWDMHEYGNCEKIEEARGIQVDSVGRLWVLDNGSKNCNSKLWTIDLANNHTKLIHRFSFHDWMHDLVLDETPNGTLAYIAYWGERNIVVFSLERNQSWIVQTTENTVHTIALSPKEEPRQLYIGKFNSKGLYSISVSALRNGTESANPELIGNWTAIPYRMLMDNHGTLYAAFWGNNQILSWNTSQPFEVQRFHKAGNLDNFKPFTFALDSSGTFWMTELNKTASMPRYRLLMAADNASSVTTARPSNTTNSPKTAPTPVSFSIPTTTTMAPESTPVTATASTQIHITTDIVENSTQLPELNHTTPANLSIPTTTKSSTPAEENAATEEQESNIPTKISNKKRKIINTVIRLIVLSSFVILFWLVLGRKWISSTLQNTTEDQEMSVFVENNDEVGSAEVQFEEITLPRPFRPVQRSADSSQPAV</sequence>